<dbReference type="Proteomes" id="UP001341820">
    <property type="component" value="Unassembled WGS sequence"/>
</dbReference>
<reference evidence="2 3" key="1">
    <citation type="submission" date="2023-03" db="EMBL/GenBank/DDBJ databases">
        <title>Bacillus Genome Sequencing.</title>
        <authorList>
            <person name="Dunlap C."/>
        </authorList>
    </citation>
    <scope>NUCLEOTIDE SEQUENCE [LARGE SCALE GENOMIC DNA]</scope>
    <source>
        <strain evidence="2 3">B-4107</strain>
    </source>
</reference>
<organism evidence="2 3">
    <name type="scientific">Shouchella miscanthi</name>
    <dbReference type="NCBI Taxonomy" id="2598861"/>
    <lineage>
        <taxon>Bacteria</taxon>
        <taxon>Bacillati</taxon>
        <taxon>Bacillota</taxon>
        <taxon>Bacilli</taxon>
        <taxon>Bacillales</taxon>
        <taxon>Bacillaceae</taxon>
        <taxon>Shouchella</taxon>
    </lineage>
</organism>
<gene>
    <name evidence="2" type="ORF">P5F74_05755</name>
</gene>
<comment type="caution">
    <text evidence="2">The sequence shown here is derived from an EMBL/GenBank/DDBJ whole genome shotgun (WGS) entry which is preliminary data.</text>
</comment>
<accession>A0ABU6NHF5</accession>
<feature type="transmembrane region" description="Helical" evidence="1">
    <location>
        <begin position="16"/>
        <end position="33"/>
    </location>
</feature>
<dbReference type="RefSeq" id="WP_144559298.1">
    <property type="nucleotide sequence ID" value="NZ_CP042163.1"/>
</dbReference>
<keyword evidence="1" id="KW-0472">Membrane</keyword>
<feature type="transmembrane region" description="Helical" evidence="1">
    <location>
        <begin position="45"/>
        <end position="63"/>
    </location>
</feature>
<evidence type="ECO:0000313" key="3">
    <source>
        <dbReference type="Proteomes" id="UP001341820"/>
    </source>
</evidence>
<name>A0ABU6NHF5_9BACI</name>
<evidence type="ECO:0000313" key="2">
    <source>
        <dbReference type="EMBL" id="MED4127634.1"/>
    </source>
</evidence>
<evidence type="ECO:0000256" key="1">
    <source>
        <dbReference type="SAM" id="Phobius"/>
    </source>
</evidence>
<sequence length="122" mass="14120">MIPAQTFLPYLSFHNHVWPLFFIGAAIWLLLTWRDIRTGRTLVALFVRVTQILLLLTGSVSLYMYQFMPYYAVKGAIALLMFFFFETSRMALKRQDYAGFSIHMSIVVFASLTVWLLGVNGR</sequence>
<keyword evidence="1" id="KW-0812">Transmembrane</keyword>
<feature type="transmembrane region" description="Helical" evidence="1">
    <location>
        <begin position="69"/>
        <end position="85"/>
    </location>
</feature>
<feature type="transmembrane region" description="Helical" evidence="1">
    <location>
        <begin position="97"/>
        <end position="117"/>
    </location>
</feature>
<protein>
    <submittedName>
        <fullName evidence="2">Uncharacterized protein</fullName>
    </submittedName>
</protein>
<keyword evidence="3" id="KW-1185">Reference proteome</keyword>
<keyword evidence="1" id="KW-1133">Transmembrane helix</keyword>
<dbReference type="EMBL" id="JAROAS010000006">
    <property type="protein sequence ID" value="MED4127634.1"/>
    <property type="molecule type" value="Genomic_DNA"/>
</dbReference>
<proteinExistence type="predicted"/>